<gene>
    <name evidence="1" type="ORF">BV22DRAFT_74870</name>
</gene>
<sequence length="240" mass="26871">MSGCGFAFGILVGVALLVVWSTYCLFSVPAHLRHLPVVPLIPLLRSYASREADDVRIRRLILPFANKESNGVVLVWAMGIWMVHVIDPKLYTQVASKDGTLTKVAPAKGSMFWRFVGDSNIAMVHGEKWKKQSQILRQALQLFPKTLSGVSEFSFLIQKMQTIQEIQKTHTSIHYLPVSCSFTLITNACSPGSALEPRGFKKSAPMSNRVPWKSFRKAGSSMELLRHNMTLGRVLTVRRD</sequence>
<name>A0ACB8BXX4_9AGAM</name>
<keyword evidence="2" id="KW-1185">Reference proteome</keyword>
<comment type="caution">
    <text evidence="1">The sequence shown here is derived from an EMBL/GenBank/DDBJ whole genome shotgun (WGS) entry which is preliminary data.</text>
</comment>
<dbReference type="Proteomes" id="UP000790709">
    <property type="component" value="Unassembled WGS sequence"/>
</dbReference>
<evidence type="ECO:0000313" key="2">
    <source>
        <dbReference type="Proteomes" id="UP000790709"/>
    </source>
</evidence>
<accession>A0ACB8BXX4</accession>
<protein>
    <submittedName>
        <fullName evidence="1">Uncharacterized protein</fullName>
    </submittedName>
</protein>
<organism evidence="1 2">
    <name type="scientific">Leucogyrophana mollusca</name>
    <dbReference type="NCBI Taxonomy" id="85980"/>
    <lineage>
        <taxon>Eukaryota</taxon>
        <taxon>Fungi</taxon>
        <taxon>Dikarya</taxon>
        <taxon>Basidiomycota</taxon>
        <taxon>Agaricomycotina</taxon>
        <taxon>Agaricomycetes</taxon>
        <taxon>Agaricomycetidae</taxon>
        <taxon>Boletales</taxon>
        <taxon>Boletales incertae sedis</taxon>
        <taxon>Leucogyrophana</taxon>
    </lineage>
</organism>
<evidence type="ECO:0000313" key="1">
    <source>
        <dbReference type="EMBL" id="KAH7930352.1"/>
    </source>
</evidence>
<proteinExistence type="predicted"/>
<reference evidence="1" key="1">
    <citation type="journal article" date="2021" name="New Phytol.">
        <title>Evolutionary innovations through gain and loss of genes in the ectomycorrhizal Boletales.</title>
        <authorList>
            <person name="Wu G."/>
            <person name="Miyauchi S."/>
            <person name="Morin E."/>
            <person name="Kuo A."/>
            <person name="Drula E."/>
            <person name="Varga T."/>
            <person name="Kohler A."/>
            <person name="Feng B."/>
            <person name="Cao Y."/>
            <person name="Lipzen A."/>
            <person name="Daum C."/>
            <person name="Hundley H."/>
            <person name="Pangilinan J."/>
            <person name="Johnson J."/>
            <person name="Barry K."/>
            <person name="LaButti K."/>
            <person name="Ng V."/>
            <person name="Ahrendt S."/>
            <person name="Min B."/>
            <person name="Choi I.G."/>
            <person name="Park H."/>
            <person name="Plett J.M."/>
            <person name="Magnuson J."/>
            <person name="Spatafora J.W."/>
            <person name="Nagy L.G."/>
            <person name="Henrissat B."/>
            <person name="Grigoriev I.V."/>
            <person name="Yang Z.L."/>
            <person name="Xu J."/>
            <person name="Martin F.M."/>
        </authorList>
    </citation>
    <scope>NUCLEOTIDE SEQUENCE</scope>
    <source>
        <strain evidence="1">KUC20120723A-06</strain>
    </source>
</reference>
<dbReference type="EMBL" id="MU266333">
    <property type="protein sequence ID" value="KAH7930352.1"/>
    <property type="molecule type" value="Genomic_DNA"/>
</dbReference>